<dbReference type="AlphaFoldDB" id="A0A5N4C989"/>
<feature type="domain" description="G-protein coupled receptors family 2 profile 2" evidence="7">
    <location>
        <begin position="78"/>
        <end position="138"/>
    </location>
</feature>
<dbReference type="PANTHER" id="PTHR12011:SF216">
    <property type="entry name" value="ADHESION G-PROTEIN COUPLED RECEPTOR D1"/>
    <property type="match status" value="1"/>
</dbReference>
<comment type="caution">
    <text evidence="8">The sequence shown here is derived from an EMBL/GenBank/DDBJ whole genome shotgun (WGS) entry which is preliminary data.</text>
</comment>
<keyword evidence="2 6" id="KW-0812">Transmembrane</keyword>
<evidence type="ECO:0000259" key="7">
    <source>
        <dbReference type="PROSITE" id="PS50261"/>
    </source>
</evidence>
<dbReference type="GO" id="GO:0004930">
    <property type="term" value="F:G protein-coupled receptor activity"/>
    <property type="evidence" value="ECO:0007669"/>
    <property type="project" value="InterPro"/>
</dbReference>
<dbReference type="InterPro" id="IPR017981">
    <property type="entry name" value="GPCR_2-like_7TM"/>
</dbReference>
<comment type="subcellular location">
    <subcellularLocation>
        <location evidence="1">Membrane</location>
        <topology evidence="1">Multi-pass membrane protein</topology>
    </subcellularLocation>
</comment>
<feature type="region of interest" description="Disordered" evidence="5">
    <location>
        <begin position="1"/>
        <end position="24"/>
    </location>
</feature>
<dbReference type="EMBL" id="JWIN03000032">
    <property type="protein sequence ID" value="KAB1255485.1"/>
    <property type="molecule type" value="Genomic_DNA"/>
</dbReference>
<keyword evidence="4 6" id="KW-0472">Membrane</keyword>
<dbReference type="PANTHER" id="PTHR12011">
    <property type="entry name" value="ADHESION G-PROTEIN COUPLED RECEPTOR"/>
    <property type="match status" value="1"/>
</dbReference>
<name>A0A5N4C989_CAMDR</name>
<evidence type="ECO:0000256" key="1">
    <source>
        <dbReference type="ARBA" id="ARBA00004141"/>
    </source>
</evidence>
<feature type="transmembrane region" description="Helical" evidence="6">
    <location>
        <begin position="80"/>
        <end position="98"/>
    </location>
</feature>
<evidence type="ECO:0000313" key="9">
    <source>
        <dbReference type="Proteomes" id="UP000299084"/>
    </source>
</evidence>
<dbReference type="Proteomes" id="UP000299084">
    <property type="component" value="Unassembled WGS sequence"/>
</dbReference>
<evidence type="ECO:0000256" key="5">
    <source>
        <dbReference type="SAM" id="MobiDB-lite"/>
    </source>
</evidence>
<evidence type="ECO:0000313" key="8">
    <source>
        <dbReference type="EMBL" id="KAB1255485.1"/>
    </source>
</evidence>
<keyword evidence="8" id="KW-0675">Receptor</keyword>
<sequence>MTGAASPGCWGAGQRQARKGSGGLHRSCPHSDLMEPSARGLCSRLTVSLDDFEQSFLFWIRHTLRTKDQAVFRRHTPCRVLAVLLHYFFLSAFAWMLVEGLHLYSMVTKVFGSEDSKRGYYCGMGWAANTISLMRNWR</sequence>
<dbReference type="GO" id="GO:0007189">
    <property type="term" value="P:adenylate cyclase-activating G protein-coupled receptor signaling pathway"/>
    <property type="evidence" value="ECO:0007669"/>
    <property type="project" value="TreeGrafter"/>
</dbReference>
<dbReference type="GO" id="GO:0005886">
    <property type="term" value="C:plasma membrane"/>
    <property type="evidence" value="ECO:0007669"/>
    <property type="project" value="TreeGrafter"/>
</dbReference>
<keyword evidence="3 6" id="KW-1133">Transmembrane helix</keyword>
<evidence type="ECO:0000256" key="3">
    <source>
        <dbReference type="ARBA" id="ARBA00022989"/>
    </source>
</evidence>
<dbReference type="GO" id="GO:0007166">
    <property type="term" value="P:cell surface receptor signaling pathway"/>
    <property type="evidence" value="ECO:0007669"/>
    <property type="project" value="InterPro"/>
</dbReference>
<dbReference type="PROSITE" id="PS50261">
    <property type="entry name" value="G_PROTEIN_RECEP_F2_4"/>
    <property type="match status" value="1"/>
</dbReference>
<keyword evidence="9" id="KW-1185">Reference proteome</keyword>
<dbReference type="InterPro" id="IPR000832">
    <property type="entry name" value="GPCR_2_secretin-like"/>
</dbReference>
<dbReference type="Pfam" id="PF00002">
    <property type="entry name" value="7tm_2"/>
    <property type="match status" value="1"/>
</dbReference>
<proteinExistence type="predicted"/>
<evidence type="ECO:0000256" key="6">
    <source>
        <dbReference type="SAM" id="Phobius"/>
    </source>
</evidence>
<accession>A0A5N4C989</accession>
<organism evidence="8 9">
    <name type="scientific">Camelus dromedarius</name>
    <name type="common">Dromedary</name>
    <name type="synonym">Arabian camel</name>
    <dbReference type="NCBI Taxonomy" id="9838"/>
    <lineage>
        <taxon>Eukaryota</taxon>
        <taxon>Metazoa</taxon>
        <taxon>Chordata</taxon>
        <taxon>Craniata</taxon>
        <taxon>Vertebrata</taxon>
        <taxon>Euteleostomi</taxon>
        <taxon>Mammalia</taxon>
        <taxon>Eutheria</taxon>
        <taxon>Laurasiatheria</taxon>
        <taxon>Artiodactyla</taxon>
        <taxon>Tylopoda</taxon>
        <taxon>Camelidae</taxon>
        <taxon>Camelus</taxon>
    </lineage>
</organism>
<dbReference type="Gene3D" id="1.20.1070.10">
    <property type="entry name" value="Rhodopsin 7-helix transmembrane proteins"/>
    <property type="match status" value="1"/>
</dbReference>
<evidence type="ECO:0000256" key="2">
    <source>
        <dbReference type="ARBA" id="ARBA00022692"/>
    </source>
</evidence>
<gene>
    <name evidence="8" type="ORF">Cadr_000027839</name>
</gene>
<reference evidence="8 9" key="1">
    <citation type="journal article" date="2019" name="Mol. Ecol. Resour.">
        <title>Improving Illumina assemblies with Hi-C and long reads: an example with the North African dromedary.</title>
        <authorList>
            <person name="Elbers J.P."/>
            <person name="Rogers M.F."/>
            <person name="Perelman P.L."/>
            <person name="Proskuryakova A.A."/>
            <person name="Serdyukova N.A."/>
            <person name="Johnson W.E."/>
            <person name="Horin P."/>
            <person name="Corander J."/>
            <person name="Murphy D."/>
            <person name="Burger P.A."/>
        </authorList>
    </citation>
    <scope>NUCLEOTIDE SEQUENCE [LARGE SCALE GENOMIC DNA]</scope>
    <source>
        <strain evidence="8">Drom800</strain>
        <tissue evidence="8">Blood</tissue>
    </source>
</reference>
<evidence type="ECO:0000256" key="4">
    <source>
        <dbReference type="ARBA" id="ARBA00023136"/>
    </source>
</evidence>
<protein>
    <submittedName>
        <fullName evidence="8">Adhesion G-protein coupled receptor D1</fullName>
    </submittedName>
</protein>